<dbReference type="AlphaFoldDB" id="A0A8I5NVR0"/>
<comment type="similarity">
    <text evidence="2">Belongs to the MS4A family.</text>
</comment>
<reference evidence="7" key="2">
    <citation type="submission" date="2025-08" db="UniProtKB">
        <authorList>
            <consortium name="Ensembl"/>
        </authorList>
    </citation>
    <scope>IDENTIFICATION</scope>
</reference>
<proteinExistence type="inferred from homology"/>
<evidence type="ECO:0000313" key="8">
    <source>
        <dbReference type="Proteomes" id="UP000028761"/>
    </source>
</evidence>
<feature type="transmembrane region" description="Helical" evidence="6">
    <location>
        <begin position="197"/>
        <end position="216"/>
    </location>
</feature>
<dbReference type="InterPro" id="IPR007237">
    <property type="entry name" value="CD20-like"/>
</dbReference>
<evidence type="ECO:0000256" key="3">
    <source>
        <dbReference type="ARBA" id="ARBA00022692"/>
    </source>
</evidence>
<dbReference type="Pfam" id="PF04103">
    <property type="entry name" value="CD20"/>
    <property type="match status" value="1"/>
</dbReference>
<reference evidence="7 8" key="1">
    <citation type="submission" date="2012-03" db="EMBL/GenBank/DDBJ databases">
        <title>Whole Genome Assembly of Papio anubis.</title>
        <authorList>
            <person name="Liu Y.L."/>
            <person name="Abraham K.A."/>
            <person name="Akbar H.A."/>
            <person name="Ali S.A."/>
            <person name="Anosike U.A."/>
            <person name="Aqrawi P.A."/>
            <person name="Arias F.A."/>
            <person name="Attaway T.A."/>
            <person name="Awwad R.A."/>
            <person name="Babu C.B."/>
            <person name="Bandaranaike D.B."/>
            <person name="Battles P.B."/>
            <person name="Bell A.B."/>
            <person name="Beltran B.B."/>
            <person name="Berhane-Mersha D.B."/>
            <person name="Bess C.B."/>
            <person name="Bickham C.B."/>
            <person name="Bolden T.B."/>
            <person name="Carter K.C."/>
            <person name="Chau D.C."/>
            <person name="Chavez A.C."/>
            <person name="Clerc-Blankenburg K.C."/>
            <person name="Coyle M.C."/>
            <person name="Dao M.D."/>
            <person name="Davila M.L.D."/>
            <person name="Davy-Carroll L.D."/>
            <person name="Denson S.D."/>
            <person name="Dinh H.D."/>
            <person name="Fernandez S.F."/>
            <person name="Fernando P.F."/>
            <person name="Forbes L.F."/>
            <person name="Francis C.F."/>
            <person name="Francisco L.F."/>
            <person name="Fu Q.F."/>
            <person name="Garcia-Iii R.G."/>
            <person name="Garrett T.G."/>
            <person name="Gross S.G."/>
            <person name="Gubbala S.G."/>
            <person name="Hirani K.H."/>
            <person name="Hogues M.H."/>
            <person name="Hollins B.H."/>
            <person name="Jackson L.J."/>
            <person name="Javaid M.J."/>
            <person name="Jhangiani S.J."/>
            <person name="Johnson A.J."/>
            <person name="Johnson B.J."/>
            <person name="Jones J.J."/>
            <person name="Joshi V.J."/>
            <person name="Kalu J.K."/>
            <person name="Khan N.K."/>
            <person name="Korchina V.K."/>
            <person name="Kovar C.K."/>
            <person name="Lago L.L."/>
            <person name="Lara F.L."/>
            <person name="Le T.-K.L."/>
            <person name="Lee S.L."/>
            <person name="Legall-Iii F.L."/>
            <person name="Lemon S.L."/>
            <person name="Liu J.L."/>
            <person name="Liu Y.-S.L."/>
            <person name="Liyanage D.L."/>
            <person name="Lopez J.L."/>
            <person name="Lorensuhewa L.L."/>
            <person name="Mata R.M."/>
            <person name="Mathew T.M."/>
            <person name="Mercado C.M."/>
            <person name="Mercado I.M."/>
            <person name="Morales K.M."/>
            <person name="Morgan M.M."/>
            <person name="Munidasa M.M."/>
            <person name="Ngo D.N."/>
            <person name="Nguyen L.N."/>
            <person name="Nguyen T.N."/>
            <person name="Nguyen N.N."/>
            <person name="Obregon M.O."/>
            <person name="Okwuonu G.O."/>
            <person name="Ongeri F.O."/>
            <person name="Onwere C.O."/>
            <person name="Osifeso I.O."/>
            <person name="Parra A.P."/>
            <person name="Patil S.P."/>
            <person name="Perez A.P."/>
            <person name="Perez Y.P."/>
            <person name="Pham C.P."/>
            <person name="Pu L.-L.P."/>
            <person name="Puazo M.P."/>
            <person name="Quiroz J.Q."/>
            <person name="Rouhana J.R."/>
            <person name="Ruiz M.R."/>
            <person name="Ruiz S.-J.R."/>
            <person name="Saada N.S."/>
            <person name="Santibanez J.S."/>
            <person name="Scheel M.S."/>
            <person name="Schneider B.S."/>
            <person name="Simmons D.S."/>
            <person name="Sisson I.S."/>
            <person name="Tang L.-Y.T."/>
            <person name="Thornton R.T."/>
            <person name="Tisius J.T."/>
            <person name="Toledanes G.T."/>
            <person name="Trejos Z.T."/>
            <person name="Usmani K.U."/>
            <person name="Varghese R.V."/>
            <person name="Vattathil S.V."/>
            <person name="Vee V.V."/>
            <person name="Walker D.W."/>
            <person name="Weissenberger G.W."/>
            <person name="White C.W."/>
            <person name="Williams A.W."/>
            <person name="Woodworth J.W."/>
            <person name="Wright R.W."/>
            <person name="Zhu Y.Z."/>
            <person name="Han Y.H."/>
            <person name="Newsham I.N."/>
            <person name="Nazareth L.N."/>
            <person name="Worley K.W."/>
            <person name="Muzny D.M."/>
            <person name="Rogers J.R."/>
            <person name="Gibbs R.G."/>
        </authorList>
    </citation>
    <scope>NUCLEOTIDE SEQUENCE [LARGE SCALE GENOMIC DNA]</scope>
</reference>
<feature type="transmembrane region" description="Helical" evidence="6">
    <location>
        <begin position="236"/>
        <end position="255"/>
    </location>
</feature>
<evidence type="ECO:0000256" key="6">
    <source>
        <dbReference type="SAM" id="Phobius"/>
    </source>
</evidence>
<keyword evidence="5 6" id="KW-0472">Membrane</keyword>
<evidence type="ECO:0000256" key="2">
    <source>
        <dbReference type="ARBA" id="ARBA00009565"/>
    </source>
</evidence>
<accession>A0A8I5NVR0</accession>
<evidence type="ECO:0000313" key="7">
    <source>
        <dbReference type="Ensembl" id="ENSPANP00000058438.1"/>
    </source>
</evidence>
<name>A0A8I5NVR0_PAPAN</name>
<comment type="subcellular location">
    <subcellularLocation>
        <location evidence="1">Membrane</location>
        <topology evidence="1">Multi-pass membrane protein</topology>
    </subcellularLocation>
</comment>
<evidence type="ECO:0000256" key="1">
    <source>
        <dbReference type="ARBA" id="ARBA00004141"/>
    </source>
</evidence>
<protein>
    <submittedName>
        <fullName evidence="7">Membrane spanning 4-domains A6A</fullName>
    </submittedName>
</protein>
<dbReference type="GO" id="GO:0007166">
    <property type="term" value="P:cell surface receptor signaling pathway"/>
    <property type="evidence" value="ECO:0007669"/>
    <property type="project" value="TreeGrafter"/>
</dbReference>
<keyword evidence="3 6" id="KW-0812">Transmembrane</keyword>
<keyword evidence="8" id="KW-1185">Reference proteome</keyword>
<dbReference type="GO" id="GO:0005802">
    <property type="term" value="C:trans-Golgi network"/>
    <property type="evidence" value="ECO:0007669"/>
    <property type="project" value="TreeGrafter"/>
</dbReference>
<feature type="transmembrane region" description="Helical" evidence="6">
    <location>
        <begin position="262"/>
        <end position="287"/>
    </location>
</feature>
<evidence type="ECO:0000256" key="4">
    <source>
        <dbReference type="ARBA" id="ARBA00022989"/>
    </source>
</evidence>
<dbReference type="Proteomes" id="UP000028761">
    <property type="component" value="Chromosome 12"/>
</dbReference>
<dbReference type="Ensembl" id="ENSPANT00000080588.1">
    <property type="protein sequence ID" value="ENSPANP00000058438.1"/>
    <property type="gene ID" value="ENSPANG00000015257.3"/>
</dbReference>
<reference evidence="7" key="3">
    <citation type="submission" date="2025-09" db="UniProtKB">
        <authorList>
            <consortium name="Ensembl"/>
        </authorList>
    </citation>
    <scope>IDENTIFICATION</scope>
</reference>
<feature type="transmembrane region" description="Helical" evidence="6">
    <location>
        <begin position="336"/>
        <end position="358"/>
    </location>
</feature>
<dbReference type="PANTHER" id="PTHR23320:SF135">
    <property type="entry name" value="MEMBRANE-SPANNING 4-DOMAINS SUBFAMILY A MEMBER 6A"/>
    <property type="match status" value="1"/>
</dbReference>
<dbReference type="PANTHER" id="PTHR23320">
    <property type="entry name" value="MEMBRANE-SPANNING 4-DOMAINS SUBFAMILY A MS4A -RELATED"/>
    <property type="match status" value="1"/>
</dbReference>
<organism evidence="7 8">
    <name type="scientific">Papio anubis</name>
    <name type="common">Olive baboon</name>
    <dbReference type="NCBI Taxonomy" id="9555"/>
    <lineage>
        <taxon>Eukaryota</taxon>
        <taxon>Metazoa</taxon>
        <taxon>Chordata</taxon>
        <taxon>Craniata</taxon>
        <taxon>Vertebrata</taxon>
        <taxon>Euteleostomi</taxon>
        <taxon>Mammalia</taxon>
        <taxon>Eutheria</taxon>
        <taxon>Euarchontoglires</taxon>
        <taxon>Primates</taxon>
        <taxon>Haplorrhini</taxon>
        <taxon>Catarrhini</taxon>
        <taxon>Cercopithecidae</taxon>
        <taxon>Cercopithecinae</taxon>
        <taxon>Papio</taxon>
    </lineage>
</organism>
<keyword evidence="4 6" id="KW-1133">Transmembrane helix</keyword>
<sequence length="398" mass="43311">MINISKTNANSIIRQKISKQSSVMSLKIHQIYGNTVVVRRTRGKGGCLCILQILCDPLPLDIGASQDSCCCHPVMCLLSIMDCVKHCGKILMKPRLCGFHCSILSVSFSNGQAKPGLIGKDQVSFWSQNLGALYFLRGKSIFSSIVGNTIMTSQPVPNETMIVLPSNVINFSQAEKPKPTNQGQGSLKKRLQAEVKVIGTIQILCGVMVLSLGIMLASASFSPNFTQVTSTLLNSAYPFIGPFFFIISGSLSIATEKRLTKLLVHSSLVGSILSALSALVGFIILSVELAALNPASLQCELDKNNIPTRSYVSYYYHDSLYTMDCYTVKASLAGTLSLMLICTLLEFCLAVLTAVLWWKQAYSDFPGSVLFLPHSYIDNSVMSSKMTHGPGYEELLTS</sequence>
<evidence type="ECO:0000256" key="5">
    <source>
        <dbReference type="ARBA" id="ARBA00023136"/>
    </source>
</evidence>
<gene>
    <name evidence="7" type="primary">MS4A6A</name>
</gene>
<dbReference type="OMA" id="WWKEAHS"/>
<dbReference type="InterPro" id="IPR030417">
    <property type="entry name" value="MS4A"/>
</dbReference>
<dbReference type="GeneTree" id="ENSGT00940000163439"/>
<dbReference type="GO" id="GO:0005886">
    <property type="term" value="C:plasma membrane"/>
    <property type="evidence" value="ECO:0007669"/>
    <property type="project" value="TreeGrafter"/>
</dbReference>